<sequence length="52" mass="5858">MDCVCKESVWETQRFQTTSHSRPVFKKCTESDAVSLTRFSVGSASLTNLQET</sequence>
<dbReference type="EMBL" id="LR031880">
    <property type="protein sequence ID" value="VDD64739.1"/>
    <property type="molecule type" value="Genomic_DNA"/>
</dbReference>
<organism evidence="1">
    <name type="scientific">Brassica oleracea</name>
    <name type="common">Wild cabbage</name>
    <dbReference type="NCBI Taxonomy" id="3712"/>
    <lineage>
        <taxon>Eukaryota</taxon>
        <taxon>Viridiplantae</taxon>
        <taxon>Streptophyta</taxon>
        <taxon>Embryophyta</taxon>
        <taxon>Tracheophyta</taxon>
        <taxon>Spermatophyta</taxon>
        <taxon>Magnoliopsida</taxon>
        <taxon>eudicotyledons</taxon>
        <taxon>Gunneridae</taxon>
        <taxon>Pentapetalae</taxon>
        <taxon>rosids</taxon>
        <taxon>malvids</taxon>
        <taxon>Brassicales</taxon>
        <taxon>Brassicaceae</taxon>
        <taxon>Brassiceae</taxon>
        <taxon>Brassica</taxon>
    </lineage>
</organism>
<protein>
    <submittedName>
        <fullName evidence="1">Uncharacterized protein</fullName>
    </submittedName>
</protein>
<evidence type="ECO:0000313" key="1">
    <source>
        <dbReference type="EMBL" id="VDD64739.1"/>
    </source>
</evidence>
<name>A0A3P6HFF7_BRAOL</name>
<reference evidence="1" key="1">
    <citation type="submission" date="2018-11" db="EMBL/GenBank/DDBJ databases">
        <authorList>
            <consortium name="Genoscope - CEA"/>
            <person name="William W."/>
        </authorList>
    </citation>
    <scope>NUCLEOTIDE SEQUENCE</scope>
</reference>
<proteinExistence type="predicted"/>
<accession>A0A3P6HFF7</accession>
<gene>
    <name evidence="1" type="ORF">BOLC6T40192H</name>
</gene>
<dbReference type="AlphaFoldDB" id="A0A3P6HFF7"/>